<organism evidence="2">
    <name type="scientific">Oryza sativa subsp. japonica</name>
    <name type="common">Rice</name>
    <dbReference type="NCBI Taxonomy" id="39947"/>
    <lineage>
        <taxon>Eukaryota</taxon>
        <taxon>Viridiplantae</taxon>
        <taxon>Streptophyta</taxon>
        <taxon>Embryophyta</taxon>
        <taxon>Tracheophyta</taxon>
        <taxon>Spermatophyta</taxon>
        <taxon>Magnoliopsida</taxon>
        <taxon>Liliopsida</taxon>
        <taxon>Poales</taxon>
        <taxon>Poaceae</taxon>
        <taxon>BOP clade</taxon>
        <taxon>Oryzoideae</taxon>
        <taxon>Oryzeae</taxon>
        <taxon>Oryzinae</taxon>
        <taxon>Oryza</taxon>
        <taxon>Oryza sativa</taxon>
    </lineage>
</organism>
<evidence type="ECO:0000256" key="1">
    <source>
        <dbReference type="SAM" id="MobiDB-lite"/>
    </source>
</evidence>
<gene>
    <name evidence="2" type="ORF">OsJ_35643</name>
</gene>
<accession>B9GCH1</accession>
<dbReference type="Proteomes" id="UP000007752">
    <property type="component" value="Chromosome 12"/>
</dbReference>
<feature type="compositionally biased region" description="Pro residues" evidence="1">
    <location>
        <begin position="168"/>
        <end position="179"/>
    </location>
</feature>
<feature type="region of interest" description="Disordered" evidence="1">
    <location>
        <begin position="151"/>
        <end position="209"/>
    </location>
</feature>
<dbReference type="AlphaFoldDB" id="B9GCH1"/>
<proteinExistence type="predicted"/>
<reference evidence="2" key="1">
    <citation type="journal article" date="2005" name="PLoS Biol.">
        <title>The genomes of Oryza sativa: a history of duplications.</title>
        <authorList>
            <person name="Yu J."/>
            <person name="Wang J."/>
            <person name="Lin W."/>
            <person name="Li S."/>
            <person name="Li H."/>
            <person name="Zhou J."/>
            <person name="Ni P."/>
            <person name="Dong W."/>
            <person name="Hu S."/>
            <person name="Zeng C."/>
            <person name="Zhang J."/>
            <person name="Zhang Y."/>
            <person name="Li R."/>
            <person name="Xu Z."/>
            <person name="Li S."/>
            <person name="Li X."/>
            <person name="Zheng H."/>
            <person name="Cong L."/>
            <person name="Lin L."/>
            <person name="Yin J."/>
            <person name="Geng J."/>
            <person name="Li G."/>
            <person name="Shi J."/>
            <person name="Liu J."/>
            <person name="Lv H."/>
            <person name="Li J."/>
            <person name="Wang J."/>
            <person name="Deng Y."/>
            <person name="Ran L."/>
            <person name="Shi X."/>
            <person name="Wang X."/>
            <person name="Wu Q."/>
            <person name="Li C."/>
            <person name="Ren X."/>
            <person name="Wang J."/>
            <person name="Wang X."/>
            <person name="Li D."/>
            <person name="Liu D."/>
            <person name="Zhang X."/>
            <person name="Ji Z."/>
            <person name="Zhao W."/>
            <person name="Sun Y."/>
            <person name="Zhang Z."/>
            <person name="Bao J."/>
            <person name="Han Y."/>
            <person name="Dong L."/>
            <person name="Ji J."/>
            <person name="Chen P."/>
            <person name="Wu S."/>
            <person name="Liu J."/>
            <person name="Xiao Y."/>
            <person name="Bu D."/>
            <person name="Tan J."/>
            <person name="Yang L."/>
            <person name="Ye C."/>
            <person name="Zhang J."/>
            <person name="Xu J."/>
            <person name="Zhou Y."/>
            <person name="Yu Y."/>
            <person name="Zhang B."/>
            <person name="Zhuang S."/>
            <person name="Wei H."/>
            <person name="Liu B."/>
            <person name="Lei M."/>
            <person name="Yu H."/>
            <person name="Li Y."/>
            <person name="Xu H."/>
            <person name="Wei S."/>
            <person name="He X."/>
            <person name="Fang L."/>
            <person name="Zhang Z."/>
            <person name="Zhang Y."/>
            <person name="Huang X."/>
            <person name="Su Z."/>
            <person name="Tong W."/>
            <person name="Li J."/>
            <person name="Tong Z."/>
            <person name="Li S."/>
            <person name="Ye J."/>
            <person name="Wang L."/>
            <person name="Fang L."/>
            <person name="Lei T."/>
            <person name="Chen C."/>
            <person name="Chen H."/>
            <person name="Xu Z."/>
            <person name="Li H."/>
            <person name="Huang H."/>
            <person name="Zhang F."/>
            <person name="Xu H."/>
            <person name="Li N."/>
            <person name="Zhao C."/>
            <person name="Li S."/>
            <person name="Dong L."/>
            <person name="Huang Y."/>
            <person name="Li L."/>
            <person name="Xi Y."/>
            <person name="Qi Q."/>
            <person name="Li W."/>
            <person name="Zhang B."/>
            <person name="Hu W."/>
            <person name="Zhang Y."/>
            <person name="Tian X."/>
            <person name="Jiao Y."/>
            <person name="Liang X."/>
            <person name="Jin J."/>
            <person name="Gao L."/>
            <person name="Zheng W."/>
            <person name="Hao B."/>
            <person name="Liu S."/>
            <person name="Wang W."/>
            <person name="Yuan L."/>
            <person name="Cao M."/>
            <person name="McDermott J."/>
            <person name="Samudrala R."/>
            <person name="Wang J."/>
            <person name="Wong G.K."/>
            <person name="Yang H."/>
        </authorList>
    </citation>
    <scope>NUCLEOTIDE SEQUENCE [LARGE SCALE GENOMIC DNA]</scope>
</reference>
<dbReference type="EMBL" id="CM000149">
    <property type="protein sequence ID" value="EEE52978.1"/>
    <property type="molecule type" value="Genomic_DNA"/>
</dbReference>
<protein>
    <submittedName>
        <fullName evidence="2">Uncharacterized protein</fullName>
    </submittedName>
</protein>
<feature type="compositionally biased region" description="Low complexity" evidence="1">
    <location>
        <begin position="185"/>
        <end position="209"/>
    </location>
</feature>
<evidence type="ECO:0000313" key="2">
    <source>
        <dbReference type="EMBL" id="EEE52978.1"/>
    </source>
</evidence>
<reference evidence="2" key="2">
    <citation type="submission" date="2008-12" db="EMBL/GenBank/DDBJ databases">
        <title>Improved gene annotation of the rice (Oryza sativa) genomes.</title>
        <authorList>
            <person name="Wang J."/>
            <person name="Li R."/>
            <person name="Fan W."/>
            <person name="Huang Q."/>
            <person name="Zhang J."/>
            <person name="Zhou Y."/>
            <person name="Hu Y."/>
            <person name="Zi S."/>
            <person name="Li J."/>
            <person name="Ni P."/>
            <person name="Zheng H."/>
            <person name="Zhang Y."/>
            <person name="Zhao M."/>
            <person name="Hao Q."/>
            <person name="McDermott J."/>
            <person name="Samudrala R."/>
            <person name="Kristiansen K."/>
            <person name="Wong G.K.-S."/>
        </authorList>
    </citation>
    <scope>NUCLEOTIDE SEQUENCE</scope>
</reference>
<name>B9GCH1_ORYSJ</name>
<sequence length="264" mass="27464">MDDNEACELVSSADLVISGDIDDDGEGIRAYLLRLPHRRSSAALSPCRHRPSALPPNGCRWSHGGAVDAASPEVAVAVAVRTPSAMALLAARCTSGSWWSESGVETTGASGTWSSQAELAKSRLAEAPHRASMAASCARGLLDGVERANPETLTARGCPGGRDTHLAHPPPRAPTPPHPRGTLGASSPGTWSAPPAASTTTASPSRRRSSIGWWRRCSSPWRVRRLKQLVGVGGGDDGGEGVRAYLLRLPAGHSRAPPSPTAVT</sequence>